<comment type="caution">
    <text evidence="1">The sequence shown here is derived from an EMBL/GenBank/DDBJ whole genome shotgun (WGS) entry which is preliminary data.</text>
</comment>
<dbReference type="AlphaFoldDB" id="A0AAV4M4G0"/>
<name>A0AAV4M4G0_CAEEX</name>
<proteinExistence type="predicted"/>
<gene>
    <name evidence="1" type="ORF">CEXT_294031</name>
</gene>
<evidence type="ECO:0000313" key="1">
    <source>
        <dbReference type="EMBL" id="GIX67336.1"/>
    </source>
</evidence>
<sequence>MNLYVKGHLVGISKGNSETKPSMSKSEGKNALSIRRSLKKYFSEISSMEGEMTPLSEQVNGRCFLQLLDFPSTSCYGWKIFPSVCKRGYFISGTVPD</sequence>
<evidence type="ECO:0000313" key="2">
    <source>
        <dbReference type="Proteomes" id="UP001054945"/>
    </source>
</evidence>
<keyword evidence="2" id="KW-1185">Reference proteome</keyword>
<reference evidence="1 2" key="1">
    <citation type="submission" date="2021-06" db="EMBL/GenBank/DDBJ databases">
        <title>Caerostris extrusa draft genome.</title>
        <authorList>
            <person name="Kono N."/>
            <person name="Arakawa K."/>
        </authorList>
    </citation>
    <scope>NUCLEOTIDE SEQUENCE [LARGE SCALE GENOMIC DNA]</scope>
</reference>
<dbReference type="EMBL" id="BPLR01019391">
    <property type="protein sequence ID" value="GIX67336.1"/>
    <property type="molecule type" value="Genomic_DNA"/>
</dbReference>
<accession>A0AAV4M4G0</accession>
<protein>
    <submittedName>
        <fullName evidence="1">Uncharacterized protein</fullName>
    </submittedName>
</protein>
<dbReference type="Proteomes" id="UP001054945">
    <property type="component" value="Unassembled WGS sequence"/>
</dbReference>
<organism evidence="1 2">
    <name type="scientific">Caerostris extrusa</name>
    <name type="common">Bark spider</name>
    <name type="synonym">Caerostris bankana</name>
    <dbReference type="NCBI Taxonomy" id="172846"/>
    <lineage>
        <taxon>Eukaryota</taxon>
        <taxon>Metazoa</taxon>
        <taxon>Ecdysozoa</taxon>
        <taxon>Arthropoda</taxon>
        <taxon>Chelicerata</taxon>
        <taxon>Arachnida</taxon>
        <taxon>Araneae</taxon>
        <taxon>Araneomorphae</taxon>
        <taxon>Entelegynae</taxon>
        <taxon>Araneoidea</taxon>
        <taxon>Araneidae</taxon>
        <taxon>Caerostris</taxon>
    </lineage>
</organism>